<evidence type="ECO:0000256" key="2">
    <source>
        <dbReference type="ARBA" id="ARBA00023274"/>
    </source>
</evidence>
<gene>
    <name evidence="3 4" type="primary">rps24e</name>
    <name evidence="4" type="ORF">HA252_02385</name>
    <name evidence="5" type="ORF">J4203_04430</name>
</gene>
<dbReference type="EMBL" id="JAGVWE010000004">
    <property type="protein sequence ID" value="MBS3063095.1"/>
    <property type="molecule type" value="Genomic_DNA"/>
</dbReference>
<reference evidence="4" key="1">
    <citation type="journal article" date="2020" name="bioRxiv">
        <title>A rank-normalized archaeal taxonomy based on genome phylogeny resolves widespread incomplete and uneven classifications.</title>
        <authorList>
            <person name="Rinke C."/>
            <person name="Chuvochina M."/>
            <person name="Mussig A.J."/>
            <person name="Chaumeil P.-A."/>
            <person name="Waite D.W."/>
            <person name="Whitman W.B."/>
            <person name="Parks D.H."/>
            <person name="Hugenholtz P."/>
        </authorList>
    </citation>
    <scope>NUCLEOTIDE SEQUENCE</scope>
    <source>
        <strain evidence="4">UBA10219</strain>
    </source>
</reference>
<evidence type="ECO:0000256" key="3">
    <source>
        <dbReference type="HAMAP-Rule" id="MF_00545"/>
    </source>
</evidence>
<dbReference type="InterPro" id="IPR001976">
    <property type="entry name" value="Ribosomal_eS24"/>
</dbReference>
<accession>A0A7J4JGH8</accession>
<sequence>MEVEIVSREKNPLLQREEVVFRVEGVETTPSKKELRARLAALLNAKEDAVVVRAVRQRFGSKEVGGEAIAYQDAEQMKRTELKYIVNRNLGIKEAKEKKEEAPKAEAKAKK</sequence>
<dbReference type="GO" id="GO:0003735">
    <property type="term" value="F:structural constituent of ribosome"/>
    <property type="evidence" value="ECO:0007669"/>
    <property type="project" value="InterPro"/>
</dbReference>
<dbReference type="InterPro" id="IPR012678">
    <property type="entry name" value="Ribosomal_uL23/eL15/eS24_sf"/>
</dbReference>
<dbReference type="Pfam" id="PF01282">
    <property type="entry name" value="Ribosomal_S24e"/>
    <property type="match status" value="1"/>
</dbReference>
<dbReference type="GO" id="GO:0006412">
    <property type="term" value="P:translation"/>
    <property type="evidence" value="ECO:0007669"/>
    <property type="project" value="UniProtKB-UniRule"/>
</dbReference>
<reference evidence="5" key="3">
    <citation type="submission" date="2021-05" db="EMBL/GenBank/DDBJ databases">
        <title>Protein family content uncovers lineage relationships and bacterial pathway maintenance mechanisms in DPANN archaea.</title>
        <authorList>
            <person name="Castelle C.J."/>
            <person name="Meheust R."/>
            <person name="Jaffe A.L."/>
            <person name="Seitz K."/>
            <person name="Gong X."/>
            <person name="Baker B.J."/>
            <person name="Banfield J.F."/>
        </authorList>
    </citation>
    <scope>NUCLEOTIDE SEQUENCE</scope>
    <source>
        <strain evidence="5">RIFCSPLOWO2_01_FULL_58_19</strain>
    </source>
</reference>
<protein>
    <recommendedName>
        <fullName evidence="3">Small ribosomal subunit protein eS24</fullName>
    </recommendedName>
</protein>
<dbReference type="SUPFAM" id="SSF54189">
    <property type="entry name" value="Ribosomal proteins S24e, L23 and L15e"/>
    <property type="match status" value="1"/>
</dbReference>
<dbReference type="PANTHER" id="PTHR10496">
    <property type="entry name" value="40S RIBOSOMAL PROTEIN S24"/>
    <property type="match status" value="1"/>
</dbReference>
<dbReference type="Proteomes" id="UP000678237">
    <property type="component" value="Unassembled WGS sequence"/>
</dbReference>
<keyword evidence="2 3" id="KW-0687">Ribonucleoprotein</keyword>
<dbReference type="AlphaFoldDB" id="A0A7J4JGH8"/>
<evidence type="ECO:0000256" key="1">
    <source>
        <dbReference type="ARBA" id="ARBA00022980"/>
    </source>
</evidence>
<dbReference type="GO" id="GO:0005840">
    <property type="term" value="C:ribosome"/>
    <property type="evidence" value="ECO:0007669"/>
    <property type="project" value="UniProtKB-KW"/>
</dbReference>
<comment type="similarity">
    <text evidence="3">Belongs to the eukaryotic ribosomal protein eS24 family.</text>
</comment>
<dbReference type="EMBL" id="DUGH01000058">
    <property type="protein sequence ID" value="HIH16230.1"/>
    <property type="molecule type" value="Genomic_DNA"/>
</dbReference>
<name>A0A7J4JGH8_9ARCH</name>
<dbReference type="GO" id="GO:1990904">
    <property type="term" value="C:ribonucleoprotein complex"/>
    <property type="evidence" value="ECO:0007669"/>
    <property type="project" value="UniProtKB-KW"/>
</dbReference>
<dbReference type="InterPro" id="IPR053709">
    <property type="entry name" value="eRP_eS24_sf"/>
</dbReference>
<reference evidence="5" key="2">
    <citation type="submission" date="2021-03" db="EMBL/GenBank/DDBJ databases">
        <authorList>
            <person name="Jaffe A."/>
        </authorList>
    </citation>
    <scope>NUCLEOTIDE SEQUENCE</scope>
    <source>
        <strain evidence="5">RIFCSPLOWO2_01_FULL_58_19</strain>
    </source>
</reference>
<dbReference type="HAMAP" id="MF_00545">
    <property type="entry name" value="Ribosomal_eS24"/>
    <property type="match status" value="1"/>
</dbReference>
<dbReference type="Gene3D" id="3.30.70.3370">
    <property type="match status" value="1"/>
</dbReference>
<dbReference type="Proteomes" id="UP000564964">
    <property type="component" value="Unassembled WGS sequence"/>
</dbReference>
<evidence type="ECO:0000313" key="5">
    <source>
        <dbReference type="EMBL" id="MBS3063095.1"/>
    </source>
</evidence>
<organism evidence="4 6">
    <name type="scientific">Candidatus Iainarchaeum sp</name>
    <dbReference type="NCBI Taxonomy" id="3101447"/>
    <lineage>
        <taxon>Archaea</taxon>
        <taxon>Candidatus Iainarchaeota</taxon>
        <taxon>Candidatus Iainarchaeia</taxon>
        <taxon>Candidatus Iainarchaeales</taxon>
        <taxon>Candidatus Iainarchaeaceae</taxon>
        <taxon>Candidatus Iainarchaeum</taxon>
    </lineage>
</organism>
<keyword evidence="1 3" id="KW-0689">Ribosomal protein</keyword>
<evidence type="ECO:0000313" key="4">
    <source>
        <dbReference type="EMBL" id="HIH16230.1"/>
    </source>
</evidence>
<evidence type="ECO:0000313" key="6">
    <source>
        <dbReference type="Proteomes" id="UP000564964"/>
    </source>
</evidence>
<comment type="caution">
    <text evidence="4">The sequence shown here is derived from an EMBL/GenBank/DDBJ whole genome shotgun (WGS) entry which is preliminary data.</text>
</comment>
<proteinExistence type="inferred from homology"/>